<dbReference type="PRINTS" id="PR00724">
    <property type="entry name" value="CRBOXYPTASEC"/>
</dbReference>
<dbReference type="InterPro" id="IPR029058">
    <property type="entry name" value="AB_hydrolase_fold"/>
</dbReference>
<sequence>MYIILLLASAFIALCSADIKTDHEVKSLPGLDWQPEFKHYAGLLNVSTTRSLSYWFVESQGDKDHDPLVLWLNGGPGCSSLFGFLQEHGPFLLAEGDDIELKLLKNPHSWNKFANVIYLEAPAGVGFSQNDLFSSTVYNDNNTAVDNVIFLIAFLEAYPEYKGRDFYITGESYGGCYVPTLANKLLEQKAHVELKLKGISIGNGVTKNSYFKFSEVALGFHGAKISLYSLGKLLREICPSGFDKFCEGSEVVSDPKIHLKFTQSYRNMMMSNSVKRDINIYDINRRCYSDVGCSGNGISQYLNQVEVQRALHFVAEKGQKVEWDACNYTINRRYIACEDMTDDVKNLLKKNVKILYFYGETDTVCPFIMGDLFVHQIGSNPETIQWFVDDLYAGTKTTFDGGLIYTTIADCGHMAAAWKPKQTARAVHHFINVVARTGLATVFQALFWPAECVQDAESVLLFANVIYLETPAGVGFSQNGDVEKIHNDSTTAIDNANFLIAFLEEYPEYKSRDFYISGESYAGCYIPTLANQILSIKDQLQVNLKGLAIGNGVTRMFGIRGMASVNLAFHGAEHTVYQLGQWMRKFCPTGFDNFCEGESVARDTMDAKEFAQLYKKTMQQPPIKRINDYDINRPCYSSEGCSGNGLPQYLNQLEVQRALHFAPEGGSAVKWKLCIDLHYKACTDMTDNAKNVLANNVKVLYFYGETDTVCPFIIGDLFAHKIGKNPKTSTWFVDDLYAGTKTTFDGNLTYTTIADCGHMAAMWKPKQTATAVHHFINDIGDWNN</sequence>
<protein>
    <recommendedName>
        <fullName evidence="2">Carboxypeptidase</fullName>
        <ecNumber evidence="2">3.4.16.-</ecNumber>
    </recommendedName>
</protein>
<dbReference type="Pfam" id="PF00450">
    <property type="entry name" value="Peptidase_S10"/>
    <property type="match status" value="2"/>
</dbReference>
<dbReference type="Proteomes" id="UP000582659">
    <property type="component" value="Unassembled WGS sequence"/>
</dbReference>
<dbReference type="GO" id="GO:0004185">
    <property type="term" value="F:serine-type carboxypeptidase activity"/>
    <property type="evidence" value="ECO:0007669"/>
    <property type="project" value="UniProtKB-UniRule"/>
</dbReference>
<dbReference type="EMBL" id="CAJFCV020000002">
    <property type="protein sequence ID" value="CAG9100322.1"/>
    <property type="molecule type" value="Genomic_DNA"/>
</dbReference>
<dbReference type="AlphaFoldDB" id="A0A7I8WXF2"/>
<organism evidence="3 4">
    <name type="scientific">Bursaphelenchus xylophilus</name>
    <name type="common">Pinewood nematode worm</name>
    <name type="synonym">Aphelenchoides xylophilus</name>
    <dbReference type="NCBI Taxonomy" id="6326"/>
    <lineage>
        <taxon>Eukaryota</taxon>
        <taxon>Metazoa</taxon>
        <taxon>Ecdysozoa</taxon>
        <taxon>Nematoda</taxon>
        <taxon>Chromadorea</taxon>
        <taxon>Rhabditida</taxon>
        <taxon>Tylenchina</taxon>
        <taxon>Tylenchomorpha</taxon>
        <taxon>Aphelenchoidea</taxon>
        <taxon>Aphelenchoididae</taxon>
        <taxon>Bursaphelenchus</taxon>
    </lineage>
</organism>
<dbReference type="PROSITE" id="PS00131">
    <property type="entry name" value="CARBOXYPEPT_SER_SER"/>
    <property type="match status" value="2"/>
</dbReference>
<keyword evidence="4" id="KW-1185">Reference proteome</keyword>
<dbReference type="GO" id="GO:0006508">
    <property type="term" value="P:proteolysis"/>
    <property type="evidence" value="ECO:0007669"/>
    <property type="project" value="UniProtKB-KW"/>
</dbReference>
<reference evidence="3" key="1">
    <citation type="submission" date="2020-09" db="EMBL/GenBank/DDBJ databases">
        <authorList>
            <person name="Kikuchi T."/>
        </authorList>
    </citation>
    <scope>NUCLEOTIDE SEQUENCE</scope>
    <source>
        <strain evidence="3">Ka4C1</strain>
    </source>
</reference>
<comment type="caution">
    <text evidence="3">The sequence shown here is derived from an EMBL/GenBank/DDBJ whole genome shotgun (WGS) entry which is preliminary data.</text>
</comment>
<name>A0A7I8WXF2_BURXY</name>
<dbReference type="OrthoDB" id="443318at2759"/>
<dbReference type="InterPro" id="IPR018202">
    <property type="entry name" value="Ser_caboxypep_ser_AS"/>
</dbReference>
<keyword evidence="2" id="KW-0732">Signal</keyword>
<keyword evidence="2" id="KW-0378">Hydrolase</keyword>
<dbReference type="InterPro" id="IPR001563">
    <property type="entry name" value="Peptidase_S10"/>
</dbReference>
<comment type="similarity">
    <text evidence="1 2">Belongs to the peptidase S10 family.</text>
</comment>
<evidence type="ECO:0000313" key="4">
    <source>
        <dbReference type="Proteomes" id="UP000659654"/>
    </source>
</evidence>
<evidence type="ECO:0000313" key="3">
    <source>
        <dbReference type="EMBL" id="CAD5216962.1"/>
    </source>
</evidence>
<dbReference type="SUPFAM" id="SSF53474">
    <property type="entry name" value="alpha/beta-Hydrolases"/>
    <property type="match status" value="2"/>
</dbReference>
<proteinExistence type="inferred from homology"/>
<dbReference type="Gene3D" id="3.40.50.1820">
    <property type="entry name" value="alpha/beta hydrolase"/>
    <property type="match status" value="2"/>
</dbReference>
<keyword evidence="2" id="KW-0645">Protease</keyword>
<keyword evidence="2" id="KW-0121">Carboxypeptidase</keyword>
<evidence type="ECO:0000256" key="1">
    <source>
        <dbReference type="ARBA" id="ARBA00009431"/>
    </source>
</evidence>
<dbReference type="Proteomes" id="UP000659654">
    <property type="component" value="Unassembled WGS sequence"/>
</dbReference>
<feature type="signal peptide" evidence="2">
    <location>
        <begin position="1"/>
        <end position="17"/>
    </location>
</feature>
<evidence type="ECO:0000256" key="2">
    <source>
        <dbReference type="RuleBase" id="RU361156"/>
    </source>
</evidence>
<dbReference type="PANTHER" id="PTHR11802:SF201">
    <property type="entry name" value="CARBOXYPEPTIDASE"/>
    <property type="match status" value="1"/>
</dbReference>
<dbReference type="EMBL" id="CAJFDI010000002">
    <property type="protein sequence ID" value="CAD5216962.1"/>
    <property type="molecule type" value="Genomic_DNA"/>
</dbReference>
<accession>A0A7I8WXF2</accession>
<feature type="chain" id="PRO_5033204319" description="Carboxypeptidase" evidence="2">
    <location>
        <begin position="18"/>
        <end position="784"/>
    </location>
</feature>
<dbReference type="EC" id="3.4.16.-" evidence="2"/>
<dbReference type="PANTHER" id="PTHR11802">
    <property type="entry name" value="SERINE PROTEASE FAMILY S10 SERINE CARBOXYPEPTIDASE"/>
    <property type="match status" value="1"/>
</dbReference>
<dbReference type="SMR" id="A0A7I8WXF2"/>
<gene>
    <name evidence="3" type="ORF">BXYJ_LOCUS4797</name>
</gene>